<protein>
    <submittedName>
        <fullName evidence="2">DDE-type integrase/transposase/recombinase</fullName>
    </submittedName>
</protein>
<proteinExistence type="predicted"/>
<dbReference type="InterPro" id="IPR001584">
    <property type="entry name" value="Integrase_cat-core"/>
</dbReference>
<dbReference type="Gene3D" id="3.30.420.10">
    <property type="entry name" value="Ribonuclease H-like superfamily/Ribonuclease H"/>
    <property type="match status" value="1"/>
</dbReference>
<dbReference type="InterPro" id="IPR036397">
    <property type="entry name" value="RNaseH_sf"/>
</dbReference>
<dbReference type="PROSITE" id="PS50994">
    <property type="entry name" value="INTEGRASE"/>
    <property type="match status" value="1"/>
</dbReference>
<dbReference type="SUPFAM" id="SSF53098">
    <property type="entry name" value="Ribonuclease H-like"/>
    <property type="match status" value="1"/>
</dbReference>
<dbReference type="PANTHER" id="PTHR47515:SF2">
    <property type="entry name" value="INTEGRASE CORE DOMAIN PROTEIN"/>
    <property type="match status" value="1"/>
</dbReference>
<dbReference type="Pfam" id="PF00665">
    <property type="entry name" value="rve"/>
    <property type="match status" value="1"/>
</dbReference>
<gene>
    <name evidence="2" type="ORF">OBA43_08355</name>
</gene>
<evidence type="ECO:0000259" key="1">
    <source>
        <dbReference type="PROSITE" id="PS50994"/>
    </source>
</evidence>
<dbReference type="InterPro" id="IPR012337">
    <property type="entry name" value="RNaseH-like_sf"/>
</dbReference>
<dbReference type="RefSeq" id="WP_284582922.1">
    <property type="nucleotide sequence ID" value="NZ_CP106831.1"/>
</dbReference>
<evidence type="ECO:0000313" key="2">
    <source>
        <dbReference type="EMBL" id="WIH96296.1"/>
    </source>
</evidence>
<organism evidence="2 3">
    <name type="scientific">Empedobacter falsenii</name>
    <dbReference type="NCBI Taxonomy" id="343874"/>
    <lineage>
        <taxon>Bacteria</taxon>
        <taxon>Pseudomonadati</taxon>
        <taxon>Bacteroidota</taxon>
        <taxon>Flavobacteriia</taxon>
        <taxon>Flavobacteriales</taxon>
        <taxon>Weeksellaceae</taxon>
        <taxon>Empedobacter</taxon>
    </lineage>
</organism>
<dbReference type="PANTHER" id="PTHR47515">
    <property type="entry name" value="LOW CALCIUM RESPONSE LOCUS PROTEIN T"/>
    <property type="match status" value="1"/>
</dbReference>
<dbReference type="Proteomes" id="UP001223501">
    <property type="component" value="Chromosome"/>
</dbReference>
<evidence type="ECO:0000313" key="3">
    <source>
        <dbReference type="Proteomes" id="UP001223501"/>
    </source>
</evidence>
<accession>A0ABY8V5V4</accession>
<name>A0ABY8V5V4_9FLAO</name>
<feature type="domain" description="Integrase catalytic" evidence="1">
    <location>
        <begin position="1"/>
        <end position="94"/>
    </location>
</feature>
<dbReference type="EMBL" id="CP106831">
    <property type="protein sequence ID" value="WIH96296.1"/>
    <property type="molecule type" value="Genomic_DNA"/>
</dbReference>
<reference evidence="2 3" key="1">
    <citation type="submission" date="2022-09" db="EMBL/GenBank/DDBJ databases">
        <title>Whole genome sequencing analysis of tet(X)-positive Empedobacter falsenii YWS9-3.</title>
        <authorList>
            <person name="Chen C."/>
            <person name="Lv Y.-L."/>
        </authorList>
    </citation>
    <scope>NUCLEOTIDE SEQUENCE [LARGE SCALE GENOMIC DNA]</scope>
    <source>
        <strain evidence="2 3">YWS9-3_T</strain>
    </source>
</reference>
<sequence length="94" mass="10958">MDFMHDSLENGKSVRSLNIIDDFNREILSICIDTSLPSAKVISELEKLIEWRGKPEKIRVDNGPEFIAEKLKLFCQKKPLNYFTFNLGNLRKTR</sequence>
<keyword evidence="3" id="KW-1185">Reference proteome</keyword>